<feature type="transmembrane region" description="Helical" evidence="6">
    <location>
        <begin position="159"/>
        <end position="181"/>
    </location>
</feature>
<keyword evidence="9" id="KW-1185">Reference proteome</keyword>
<name>A0A8J4APZ5_9CHLO</name>
<accession>A0A8J4APZ5</accession>
<feature type="compositionally biased region" description="Polar residues" evidence="7">
    <location>
        <begin position="53"/>
        <end position="62"/>
    </location>
</feature>
<keyword evidence="6" id="KW-0968">Cytoplasmic vesicle</keyword>
<evidence type="ECO:0000256" key="3">
    <source>
        <dbReference type="ARBA" id="ARBA00022692"/>
    </source>
</evidence>
<dbReference type="GO" id="GO:0055038">
    <property type="term" value="C:recycling endosome membrane"/>
    <property type="evidence" value="ECO:0007669"/>
    <property type="project" value="TreeGrafter"/>
</dbReference>
<comment type="subcellular location">
    <subcellularLocation>
        <location evidence="6">Cell membrane</location>
        <topology evidence="6">Multi-pass membrane protein</topology>
    </subcellularLocation>
    <subcellularLocation>
        <location evidence="6">Cytoplasmic vesicle</location>
        <location evidence="6">Secretory vesicle membrane</location>
        <topology evidence="6">Multi-pass membrane protein</topology>
    </subcellularLocation>
</comment>
<organism evidence="8 9">
    <name type="scientific">Volvox africanus</name>
    <dbReference type="NCBI Taxonomy" id="51714"/>
    <lineage>
        <taxon>Eukaryota</taxon>
        <taxon>Viridiplantae</taxon>
        <taxon>Chlorophyta</taxon>
        <taxon>core chlorophytes</taxon>
        <taxon>Chlorophyceae</taxon>
        <taxon>CS clade</taxon>
        <taxon>Chlamydomonadales</taxon>
        <taxon>Volvocaceae</taxon>
        <taxon>Volvox</taxon>
    </lineage>
</organism>
<gene>
    <name evidence="8" type="ORF">Vafri_2714</name>
</gene>
<feature type="region of interest" description="Disordered" evidence="7">
    <location>
        <begin position="1"/>
        <end position="68"/>
    </location>
</feature>
<reference evidence="8" key="1">
    <citation type="journal article" date="2021" name="Proc. Natl. Acad. Sci. U.S.A.">
        <title>Three genomes in the algal genus Volvox reveal the fate of a haploid sex-determining region after a transition to homothallism.</title>
        <authorList>
            <person name="Yamamoto K."/>
            <person name="Hamaji T."/>
            <person name="Kawai-Toyooka H."/>
            <person name="Matsuzaki R."/>
            <person name="Takahashi F."/>
            <person name="Nishimura Y."/>
            <person name="Kawachi M."/>
            <person name="Noguchi H."/>
            <person name="Minakuchi Y."/>
            <person name="Umen J.G."/>
            <person name="Toyoda A."/>
            <person name="Nozaki H."/>
        </authorList>
    </citation>
    <scope>NUCLEOTIDE SEQUENCE</scope>
    <source>
        <strain evidence="8">NIES-3780</strain>
    </source>
</reference>
<comment type="similarity">
    <text evidence="2 6">Belongs to the SCAMP family.</text>
</comment>
<comment type="caution">
    <text evidence="8">The sequence shown here is derived from an EMBL/GenBank/DDBJ whole genome shotgun (WGS) entry which is preliminary data.</text>
</comment>
<feature type="transmembrane region" description="Helical" evidence="6">
    <location>
        <begin position="187"/>
        <end position="209"/>
    </location>
</feature>
<dbReference type="Proteomes" id="UP000747399">
    <property type="component" value="Unassembled WGS sequence"/>
</dbReference>
<dbReference type="Pfam" id="PF04144">
    <property type="entry name" value="SCAMP"/>
    <property type="match status" value="1"/>
</dbReference>
<evidence type="ECO:0000256" key="5">
    <source>
        <dbReference type="ARBA" id="ARBA00023136"/>
    </source>
</evidence>
<evidence type="ECO:0000256" key="4">
    <source>
        <dbReference type="ARBA" id="ARBA00022989"/>
    </source>
</evidence>
<keyword evidence="6" id="KW-0813">Transport</keyword>
<feature type="transmembrane region" description="Helical" evidence="6">
    <location>
        <begin position="272"/>
        <end position="299"/>
    </location>
</feature>
<keyword evidence="3 6" id="KW-0812">Transmembrane</keyword>
<comment type="function">
    <text evidence="1 6">Probably involved in membrane trafficking.</text>
</comment>
<feature type="transmembrane region" description="Helical" evidence="6">
    <location>
        <begin position="221"/>
        <end position="243"/>
    </location>
</feature>
<keyword evidence="4 6" id="KW-1133">Transmembrane helix</keyword>
<dbReference type="GO" id="GO:0030658">
    <property type="term" value="C:transport vesicle membrane"/>
    <property type="evidence" value="ECO:0007669"/>
    <property type="project" value="UniProtKB-SubCell"/>
</dbReference>
<proteinExistence type="inferred from homology"/>
<keyword evidence="6" id="KW-1003">Cell membrane</keyword>
<keyword evidence="5 6" id="KW-0472">Membrane</keyword>
<dbReference type="GO" id="GO:0005886">
    <property type="term" value="C:plasma membrane"/>
    <property type="evidence" value="ECO:0007669"/>
    <property type="project" value="UniProtKB-SubCell"/>
</dbReference>
<dbReference type="InterPro" id="IPR007273">
    <property type="entry name" value="SCAMP"/>
</dbReference>
<dbReference type="PANTHER" id="PTHR10687:SF2">
    <property type="entry name" value="SECRETORY CARRIER-ASSOCIATED MEMBRANE PROTEIN"/>
    <property type="match status" value="1"/>
</dbReference>
<evidence type="ECO:0000313" key="9">
    <source>
        <dbReference type="Proteomes" id="UP000747399"/>
    </source>
</evidence>
<evidence type="ECO:0000256" key="1">
    <source>
        <dbReference type="ARBA" id="ARBA00004003"/>
    </source>
</evidence>
<evidence type="ECO:0000256" key="6">
    <source>
        <dbReference type="RuleBase" id="RU363122"/>
    </source>
</evidence>
<evidence type="ECO:0000256" key="7">
    <source>
        <dbReference type="SAM" id="MobiDB-lite"/>
    </source>
</evidence>
<dbReference type="EMBL" id="BNCO01000003">
    <property type="protein sequence ID" value="GIL45488.1"/>
    <property type="molecule type" value="Genomic_DNA"/>
</dbReference>
<evidence type="ECO:0000313" key="8">
    <source>
        <dbReference type="EMBL" id="GIL45488.1"/>
    </source>
</evidence>
<dbReference type="AlphaFoldDB" id="A0A8J4APZ5"/>
<evidence type="ECO:0000256" key="2">
    <source>
        <dbReference type="ARBA" id="ARBA00010482"/>
    </source>
</evidence>
<dbReference type="GO" id="GO:0032588">
    <property type="term" value="C:trans-Golgi network membrane"/>
    <property type="evidence" value="ECO:0007669"/>
    <property type="project" value="TreeGrafter"/>
</dbReference>
<protein>
    <recommendedName>
        <fullName evidence="6">Secretory carrier-associated membrane protein</fullName>
        <shortName evidence="6">Secretory carrier membrane protein</shortName>
    </recommendedName>
</protein>
<dbReference type="PANTHER" id="PTHR10687">
    <property type="entry name" value="SECRETORY CARRIER-ASSOCIATED MEMBRANE PROTEIN SCAMP"/>
    <property type="match status" value="1"/>
</dbReference>
<sequence length="329" mass="35963">MAMGWGAVGGGAWGQPGSKNYEEEQPEPPRPSVSSSGAYGANSFPAAAAQQPELATTSQRSQSNNYGGFGSASGAYGQAAAGSQPSFNTGPGSSTQVDNAALRRKEAELAAKEKQLRDLEAKLSGQNKKNWPICYPILYHNISEEIPEKARRVVREGYVAWWGLLICLLWNWFCTCVMLGQKVDQKVPSWFLALLYLICGVPLSWWLWYKRLYNGAKADSAFSYVWFFLWFGIHTAFCIWAAIAVPFSANQWSFAGFVTALNALDKNNSAGIVYLVGAGCWATLATWSCWVIVDVFMFFRGKGGIKEAKEQAAKEAALAAFRQGAVNQA</sequence>
<feature type="compositionally biased region" description="Gly residues" evidence="7">
    <location>
        <begin position="1"/>
        <end position="14"/>
    </location>
</feature>
<dbReference type="GO" id="GO:0015031">
    <property type="term" value="P:protein transport"/>
    <property type="evidence" value="ECO:0007669"/>
    <property type="project" value="InterPro"/>
</dbReference>
<feature type="compositionally biased region" description="Polar residues" evidence="7">
    <location>
        <begin position="87"/>
        <end position="98"/>
    </location>
</feature>
<feature type="region of interest" description="Disordered" evidence="7">
    <location>
        <begin position="80"/>
        <end position="99"/>
    </location>
</feature>